<dbReference type="SUPFAM" id="SSF48452">
    <property type="entry name" value="TPR-like"/>
    <property type="match status" value="1"/>
</dbReference>
<dbReference type="PROSITE" id="PS50005">
    <property type="entry name" value="TPR"/>
    <property type="match status" value="3"/>
</dbReference>
<evidence type="ECO:0000256" key="8">
    <source>
        <dbReference type="PROSITE-ProRule" id="PRU00339"/>
    </source>
</evidence>
<dbReference type="RefSeq" id="WP_201070590.1">
    <property type="nucleotide sequence ID" value="NZ_CP067420.1"/>
</dbReference>
<evidence type="ECO:0000256" key="1">
    <source>
        <dbReference type="ARBA" id="ARBA00004922"/>
    </source>
</evidence>
<evidence type="ECO:0000313" key="11">
    <source>
        <dbReference type="Proteomes" id="UP000595197"/>
    </source>
</evidence>
<dbReference type="Pfam" id="PF14559">
    <property type="entry name" value="TPR_19"/>
    <property type="match status" value="1"/>
</dbReference>
<gene>
    <name evidence="10" type="ORF">IGS68_15255</name>
</gene>
<dbReference type="Pfam" id="PF13844">
    <property type="entry name" value="Glyco_transf_41"/>
    <property type="match status" value="2"/>
</dbReference>
<dbReference type="InterPro" id="IPR029489">
    <property type="entry name" value="OGT/SEC/SPY_C"/>
</dbReference>
<accession>A0ABX7B2Q6</accession>
<evidence type="ECO:0000256" key="7">
    <source>
        <dbReference type="ARBA" id="ARBA00022803"/>
    </source>
</evidence>
<organism evidence="10 11">
    <name type="scientific">Skermanella cutis</name>
    <dbReference type="NCBI Taxonomy" id="2775420"/>
    <lineage>
        <taxon>Bacteria</taxon>
        <taxon>Pseudomonadati</taxon>
        <taxon>Pseudomonadota</taxon>
        <taxon>Alphaproteobacteria</taxon>
        <taxon>Rhodospirillales</taxon>
        <taxon>Azospirillaceae</taxon>
        <taxon>Skermanella</taxon>
    </lineage>
</organism>
<feature type="domain" description="O-GlcNAc transferase C-terminal" evidence="9">
    <location>
        <begin position="375"/>
        <end position="524"/>
    </location>
</feature>
<evidence type="ECO:0000256" key="5">
    <source>
        <dbReference type="ARBA" id="ARBA00022679"/>
    </source>
</evidence>
<keyword evidence="4" id="KW-0328">Glycosyltransferase</keyword>
<keyword evidence="11" id="KW-1185">Reference proteome</keyword>
<evidence type="ECO:0000256" key="2">
    <source>
        <dbReference type="ARBA" id="ARBA00005386"/>
    </source>
</evidence>
<dbReference type="Gene3D" id="3.40.50.2000">
    <property type="entry name" value="Glycogen Phosphorylase B"/>
    <property type="match status" value="1"/>
</dbReference>
<proteinExistence type="inferred from homology"/>
<comment type="similarity">
    <text evidence="2">Belongs to the glycosyltransferase 41 family. O-GlcNAc transferase subfamily.</text>
</comment>
<evidence type="ECO:0000313" key="10">
    <source>
        <dbReference type="EMBL" id="QQP87465.1"/>
    </source>
</evidence>
<dbReference type="PANTHER" id="PTHR44998">
    <property type="match status" value="1"/>
</dbReference>
<reference evidence="10" key="1">
    <citation type="submission" date="2021-02" db="EMBL/GenBank/DDBJ databases">
        <title>Skermanella TT6 skin isolate.</title>
        <authorList>
            <person name="Lee K."/>
            <person name="Ganzorig M."/>
        </authorList>
    </citation>
    <scope>NUCLEOTIDE SEQUENCE</scope>
    <source>
        <strain evidence="10">TT6</strain>
    </source>
</reference>
<dbReference type="PANTHER" id="PTHR44998:SF1">
    <property type="entry name" value="UDP-N-ACETYLGLUCOSAMINE--PEPTIDE N-ACETYLGLUCOSAMINYLTRANSFERASE 110 KDA SUBUNIT"/>
    <property type="match status" value="1"/>
</dbReference>
<dbReference type="SMART" id="SM00028">
    <property type="entry name" value="TPR"/>
    <property type="match status" value="6"/>
</dbReference>
<dbReference type="Proteomes" id="UP000595197">
    <property type="component" value="Chromosome"/>
</dbReference>
<dbReference type="SUPFAM" id="SSF53756">
    <property type="entry name" value="UDP-Glycosyltransferase/glycogen phosphorylase"/>
    <property type="match status" value="1"/>
</dbReference>
<feature type="repeat" description="TPR" evidence="8">
    <location>
        <begin position="242"/>
        <end position="275"/>
    </location>
</feature>
<protein>
    <recommendedName>
        <fullName evidence="3">protein O-GlcNAc transferase</fullName>
        <ecNumber evidence="3">2.4.1.255</ecNumber>
    </recommendedName>
</protein>
<dbReference type="Pfam" id="PF13432">
    <property type="entry name" value="TPR_16"/>
    <property type="match status" value="3"/>
</dbReference>
<keyword evidence="5" id="KW-0808">Transferase</keyword>
<dbReference type="Gene3D" id="3.40.50.11380">
    <property type="match status" value="1"/>
</dbReference>
<feature type="domain" description="O-GlcNAc transferase C-terminal" evidence="9">
    <location>
        <begin position="540"/>
        <end position="714"/>
    </location>
</feature>
<dbReference type="Gene3D" id="1.25.40.10">
    <property type="entry name" value="Tetratricopeptide repeat domain"/>
    <property type="match status" value="3"/>
</dbReference>
<name>A0ABX7B2Q6_9PROT</name>
<keyword evidence="6" id="KW-0677">Repeat</keyword>
<evidence type="ECO:0000256" key="3">
    <source>
        <dbReference type="ARBA" id="ARBA00011970"/>
    </source>
</evidence>
<evidence type="ECO:0000256" key="6">
    <source>
        <dbReference type="ARBA" id="ARBA00022737"/>
    </source>
</evidence>
<comment type="pathway">
    <text evidence="1">Protein modification; protein glycosylation.</text>
</comment>
<sequence length="739" mass="79345">MSEPAATDEDARSLMAAGRPAEAAALYRRAIAERPDDFTLYNNIAAALRRTGDRSGALAALEQACRLLPGHPTVALNRAALLADLRRPAEARDVIAPVVASRPGDADAALVLAGALADLGDFPSAIATYRSALAHSPDHAGLGLNLGNLLKRTGDRAGAADCYGAVLRRWPDHTGTMLAASALLREEGAAEDAAGLCRAALTLDPELTEAHLLLGNGELAAGRAAAAASRYRSALSIDPAHGGAHLTLGAALQQLARHGEARKCFDRALAIDRSDASARFRRCFAELPIIYRDMDEVDRAREAYATRLAQLTDHYAAAPVAERAAAAAAVGESQPFYLAYQGRCDLTLQALYGDLVSGLMASGYPEFSRPLTPRVRNGGPLRVGFVAGHIGRHSAVNVSLRGWADAFDPERVALFCYHTGPASDDETTRFESLSQAFRRGMGGVRSWAEAIRRDDLDALVFGDVGMDPMAARLAALRLAPVQAMSTGHPVTTGLPTMDLYLSSALMEPPGAQAHYRETLVPLPNLGYAYRPLDPPAVPLSRADLGLPEDSPVFWCCQSLFKYLPCDDDLFVRIAARLPDALFLFIDYMPAPRVALTFRRRLAAAFARAGLDAGRHCRFLPQMDHARFHAVAGLTDIFLDNPSWSGHNTTLEALTHGLPIVTLPGGLMRQRHSAGILEMTGIRETIAPCRDGYVEIAVRLGRDRRHRADLRQALRRAAPGAFHDSSAVRALESVLERGSA</sequence>
<dbReference type="EMBL" id="CP067420">
    <property type="protein sequence ID" value="QQP87465.1"/>
    <property type="molecule type" value="Genomic_DNA"/>
</dbReference>
<feature type="repeat" description="TPR" evidence="8">
    <location>
        <begin position="208"/>
        <end position="241"/>
    </location>
</feature>
<evidence type="ECO:0000259" key="9">
    <source>
        <dbReference type="Pfam" id="PF13844"/>
    </source>
</evidence>
<dbReference type="InterPro" id="IPR019734">
    <property type="entry name" value="TPR_rpt"/>
</dbReference>
<dbReference type="InterPro" id="IPR011990">
    <property type="entry name" value="TPR-like_helical_dom_sf"/>
</dbReference>
<feature type="repeat" description="TPR" evidence="8">
    <location>
        <begin position="106"/>
        <end position="139"/>
    </location>
</feature>
<keyword evidence="7 8" id="KW-0802">TPR repeat</keyword>
<evidence type="ECO:0000256" key="4">
    <source>
        <dbReference type="ARBA" id="ARBA00022676"/>
    </source>
</evidence>
<dbReference type="EC" id="2.4.1.255" evidence="3"/>